<sequence>MKPFRLVEHDSGNISMILDVGTYKDEVFQTRADEGFEGGGYDWGSVAAVFLDVVHFDPEASMFCAYSDNREALQKFAIEFKDACEDDVVFRDLFSRAELD</sequence>
<dbReference type="EMBL" id="JAAIKC010000026">
    <property type="protein sequence ID" value="NEW09866.1"/>
    <property type="molecule type" value="Genomic_DNA"/>
</dbReference>
<comment type="caution">
    <text evidence="1">The sequence shown here is derived from an EMBL/GenBank/DDBJ whole genome shotgun (WGS) entry which is preliminary data.</text>
</comment>
<gene>
    <name evidence="1" type="ORF">GK047_28600</name>
</gene>
<dbReference type="Pfam" id="PF15595">
    <property type="entry name" value="Imm51"/>
    <property type="match status" value="1"/>
</dbReference>
<proteinExistence type="predicted"/>
<organism evidence="1">
    <name type="scientific">Paenibacillus sp. SYP-B3998</name>
    <dbReference type="NCBI Taxonomy" id="2678564"/>
    <lineage>
        <taxon>Bacteria</taxon>
        <taxon>Bacillati</taxon>
        <taxon>Bacillota</taxon>
        <taxon>Bacilli</taxon>
        <taxon>Bacillales</taxon>
        <taxon>Paenibacillaceae</taxon>
        <taxon>Paenibacillus</taxon>
    </lineage>
</organism>
<dbReference type="InterPro" id="IPR028956">
    <property type="entry name" value="Imm51"/>
</dbReference>
<name>A0A6G4A5S5_9BACL</name>
<evidence type="ECO:0008006" key="2">
    <source>
        <dbReference type="Google" id="ProtNLM"/>
    </source>
</evidence>
<dbReference type="RefSeq" id="WP_163954097.1">
    <property type="nucleotide sequence ID" value="NZ_JAAIKC010000026.1"/>
</dbReference>
<dbReference type="AlphaFoldDB" id="A0A6G4A5S5"/>
<protein>
    <recommendedName>
        <fullName evidence="2">Immunity protein 51</fullName>
    </recommendedName>
</protein>
<accession>A0A6G4A5S5</accession>
<reference evidence="1" key="1">
    <citation type="submission" date="2020-02" db="EMBL/GenBank/DDBJ databases">
        <authorList>
            <person name="Shen X.-R."/>
            <person name="Zhang Y.-X."/>
        </authorList>
    </citation>
    <scope>NUCLEOTIDE SEQUENCE</scope>
    <source>
        <strain evidence="1">SYP-B3998</strain>
    </source>
</reference>
<evidence type="ECO:0000313" key="1">
    <source>
        <dbReference type="EMBL" id="NEW09866.1"/>
    </source>
</evidence>